<reference evidence="3 4" key="1">
    <citation type="submission" date="2019-03" db="EMBL/GenBank/DDBJ databases">
        <title>Bacillus niacini sp. nov. a Nicotinate-Metabolizing Mesophile Isolated from Soil.</title>
        <authorList>
            <person name="Zhang G."/>
        </authorList>
    </citation>
    <scope>NUCLEOTIDE SEQUENCE [LARGE SCALE GENOMIC DNA]</scope>
    <source>
        <strain evidence="3 4">WN066</strain>
    </source>
</reference>
<keyword evidence="1" id="KW-0472">Membrane</keyword>
<organism evidence="3 4">
    <name type="scientific">Bacillus salipaludis</name>
    <dbReference type="NCBI Taxonomy" id="2547811"/>
    <lineage>
        <taxon>Bacteria</taxon>
        <taxon>Bacillati</taxon>
        <taxon>Bacillota</taxon>
        <taxon>Bacilli</taxon>
        <taxon>Bacillales</taxon>
        <taxon>Bacillaceae</taxon>
        <taxon>Bacillus</taxon>
    </lineage>
</organism>
<reference evidence="2" key="2">
    <citation type="submission" date="2023-08" db="EMBL/GenBank/DDBJ databases">
        <title>Nitrogen cycling bacteria in agricultural field soils.</title>
        <authorList>
            <person name="Jang J."/>
        </authorList>
    </citation>
    <scope>NUCLEOTIDE SEQUENCE</scope>
    <source>
        <strain evidence="2">PS3-36</strain>
    </source>
</reference>
<accession>A0A4R5VZN3</accession>
<evidence type="ECO:0000313" key="3">
    <source>
        <dbReference type="EMBL" id="TDK65058.1"/>
    </source>
</evidence>
<dbReference type="EMBL" id="SMYO01000001">
    <property type="protein sequence ID" value="TDK65058.1"/>
    <property type="molecule type" value="Genomic_DNA"/>
</dbReference>
<protein>
    <submittedName>
        <fullName evidence="3">Uncharacterized protein</fullName>
    </submittedName>
</protein>
<keyword evidence="1" id="KW-1133">Transmembrane helix</keyword>
<evidence type="ECO:0000256" key="1">
    <source>
        <dbReference type="SAM" id="Phobius"/>
    </source>
</evidence>
<proteinExistence type="predicted"/>
<dbReference type="RefSeq" id="WP_133332640.1">
    <property type="nucleotide sequence ID" value="NZ_JAVGVR010000001.1"/>
</dbReference>
<dbReference type="EMBL" id="JAVGVR010000001">
    <property type="protein sequence ID" value="MDQ6596720.1"/>
    <property type="molecule type" value="Genomic_DNA"/>
</dbReference>
<name>A0A4R5VZN3_9BACI</name>
<keyword evidence="1" id="KW-0812">Transmembrane</keyword>
<evidence type="ECO:0000313" key="5">
    <source>
        <dbReference type="Proteomes" id="UP001178888"/>
    </source>
</evidence>
<sequence length="82" mass="9043">MVTFSFFLIALFLTGLLALFDTQLFGYTFISAIHHLLFSEIAAGRYIVITGAIVGLISSVVIDIRIYLSKRKGKNTEGNQVS</sequence>
<comment type="caution">
    <text evidence="3">The sequence shown here is derived from an EMBL/GenBank/DDBJ whole genome shotgun (WGS) entry which is preliminary data.</text>
</comment>
<gene>
    <name evidence="3" type="ORF">E2K98_02095</name>
    <name evidence="2" type="ORF">RCG21_10210</name>
</gene>
<feature type="transmembrane region" description="Helical" evidence="1">
    <location>
        <begin position="42"/>
        <end position="64"/>
    </location>
</feature>
<evidence type="ECO:0000313" key="4">
    <source>
        <dbReference type="Proteomes" id="UP000295132"/>
    </source>
</evidence>
<dbReference type="Proteomes" id="UP000295132">
    <property type="component" value="Unassembled WGS sequence"/>
</dbReference>
<dbReference type="Proteomes" id="UP001178888">
    <property type="component" value="Unassembled WGS sequence"/>
</dbReference>
<evidence type="ECO:0000313" key="2">
    <source>
        <dbReference type="EMBL" id="MDQ6596720.1"/>
    </source>
</evidence>
<keyword evidence="5" id="KW-1185">Reference proteome</keyword>
<dbReference type="AlphaFoldDB" id="A0A4R5VZN3"/>